<dbReference type="Gene3D" id="3.40.50.10150">
    <property type="entry name" value="B12-dependent dehydatase associated subunit"/>
    <property type="match status" value="1"/>
</dbReference>
<proteinExistence type="predicted"/>
<protein>
    <submittedName>
        <fullName evidence="1">Glycerol dehydratase reactivase beta/small subunit family protein</fullName>
    </submittedName>
</protein>
<dbReference type="Proteomes" id="UP000823935">
    <property type="component" value="Unassembled WGS sequence"/>
</dbReference>
<dbReference type="InterPro" id="IPR010254">
    <property type="entry name" value="B12-dep_deHydtase_bsu"/>
</dbReference>
<reference evidence="1" key="2">
    <citation type="journal article" date="2021" name="PeerJ">
        <title>Extensive microbial diversity within the chicken gut microbiome revealed by metagenomics and culture.</title>
        <authorList>
            <person name="Gilroy R."/>
            <person name="Ravi A."/>
            <person name="Getino M."/>
            <person name="Pursley I."/>
            <person name="Horton D.L."/>
            <person name="Alikhan N.F."/>
            <person name="Baker D."/>
            <person name="Gharbi K."/>
            <person name="Hall N."/>
            <person name="Watson M."/>
            <person name="Adriaenssens E.M."/>
            <person name="Foster-Nyarko E."/>
            <person name="Jarju S."/>
            <person name="Secka A."/>
            <person name="Antonio M."/>
            <person name="Oren A."/>
            <person name="Chaudhuri R.R."/>
            <person name="La Ragione R."/>
            <person name="Hildebrand F."/>
            <person name="Pallen M.J."/>
        </authorList>
    </citation>
    <scope>NUCLEOTIDE SEQUENCE</scope>
    <source>
        <strain evidence="1">CHK190-19873</strain>
    </source>
</reference>
<accession>A0A9D1EQF6</accession>
<evidence type="ECO:0000313" key="2">
    <source>
        <dbReference type="Proteomes" id="UP000823935"/>
    </source>
</evidence>
<comment type="caution">
    <text evidence="1">The sequence shown here is derived from an EMBL/GenBank/DDBJ whole genome shotgun (WGS) entry which is preliminary data.</text>
</comment>
<dbReference type="SUPFAM" id="SSF52968">
    <property type="entry name" value="B12-dependent dehydatase associated subunit"/>
    <property type="match status" value="1"/>
</dbReference>
<gene>
    <name evidence="1" type="ORF">IAB44_00765</name>
</gene>
<organism evidence="1 2">
    <name type="scientific">Candidatus Limivivens intestinipullorum</name>
    <dbReference type="NCBI Taxonomy" id="2840858"/>
    <lineage>
        <taxon>Bacteria</taxon>
        <taxon>Bacillati</taxon>
        <taxon>Bacillota</taxon>
        <taxon>Clostridia</taxon>
        <taxon>Lachnospirales</taxon>
        <taxon>Lachnospiraceae</taxon>
        <taxon>Lachnospiraceae incertae sedis</taxon>
        <taxon>Candidatus Limivivens</taxon>
    </lineage>
</organism>
<dbReference type="AlphaFoldDB" id="A0A9D1EQF6"/>
<dbReference type="InterPro" id="IPR003208">
    <property type="entry name" value="Dehydtase/Dehydtase_re"/>
</dbReference>
<evidence type="ECO:0000313" key="1">
    <source>
        <dbReference type="EMBL" id="HIS30075.1"/>
    </source>
</evidence>
<reference evidence="1" key="1">
    <citation type="submission" date="2020-10" db="EMBL/GenBank/DDBJ databases">
        <authorList>
            <person name="Gilroy R."/>
        </authorList>
    </citation>
    <scope>NUCLEOTIDE SEQUENCE</scope>
    <source>
        <strain evidence="1">CHK190-19873</strain>
    </source>
</reference>
<dbReference type="Pfam" id="PF02288">
    <property type="entry name" value="Dehydratase_MU"/>
    <property type="match status" value="1"/>
</dbReference>
<name>A0A9D1EQF6_9FIRM</name>
<dbReference type="EMBL" id="DVIQ01000004">
    <property type="protein sequence ID" value="HIS30075.1"/>
    <property type="molecule type" value="Genomic_DNA"/>
</dbReference>
<sequence length="132" mass="14676">MSGRPSVFLYTNRPAPDCLREICAGIEEEGVPFQVMEREEADLDTLAWEAASESMLGSGIGIRGREAAMQMRSVPKGHNVFEVRPDSDKEEASVRHAYDAGTDRAEKDRLPGRWRILGANSARAVKKLPFKE</sequence>